<dbReference type="EMBL" id="DSZN01000109">
    <property type="protein sequence ID" value="HGQ86123.1"/>
    <property type="molecule type" value="Genomic_DNA"/>
</dbReference>
<accession>A0A7C4NV86</accession>
<reference evidence="2" key="1">
    <citation type="journal article" date="2020" name="mSystems">
        <title>Genome- and Community-Level Interaction Insights into Carbon Utilization and Element Cycling Functions of Hydrothermarchaeota in Hydrothermal Sediment.</title>
        <authorList>
            <person name="Zhou Z."/>
            <person name="Liu Y."/>
            <person name="Xu W."/>
            <person name="Pan J."/>
            <person name="Luo Z.H."/>
            <person name="Li M."/>
        </authorList>
    </citation>
    <scope>NUCLEOTIDE SEQUENCE [LARGE SCALE GENOMIC DNA]</scope>
    <source>
        <strain evidence="2">SpSt-6</strain>
    </source>
</reference>
<dbReference type="SUPFAM" id="SSF46785">
    <property type="entry name" value="Winged helix' DNA-binding domain"/>
    <property type="match status" value="1"/>
</dbReference>
<dbReference type="InterPro" id="IPR036390">
    <property type="entry name" value="WH_DNA-bd_sf"/>
</dbReference>
<sequence length="87" mass="9767">MTKEELKQKILQVIEEKVKKGGKTKVYLKDIQRELPDVSPRDIKNAANELVREGKLEYFSSGSTVLFGIPGVGIGVETAFKKEETEE</sequence>
<evidence type="ECO:0000259" key="1">
    <source>
        <dbReference type="Pfam" id="PF08679"/>
    </source>
</evidence>
<feature type="domain" description="Dissimilatory sulphite reductase D" evidence="1">
    <location>
        <begin position="6"/>
        <end position="71"/>
    </location>
</feature>
<organism evidence="2">
    <name type="scientific">Thermodesulfobacterium geofontis</name>
    <dbReference type="NCBI Taxonomy" id="1295609"/>
    <lineage>
        <taxon>Bacteria</taxon>
        <taxon>Pseudomonadati</taxon>
        <taxon>Thermodesulfobacteriota</taxon>
        <taxon>Thermodesulfobacteria</taxon>
        <taxon>Thermodesulfobacteriales</taxon>
        <taxon>Thermodesulfobacteriaceae</taxon>
        <taxon>Thermodesulfobacterium</taxon>
    </lineage>
</organism>
<name>A0A7C4NV86_9BACT</name>
<gene>
    <name evidence="2" type="ORF">ENT66_07470</name>
</gene>
<comment type="caution">
    <text evidence="2">The sequence shown here is derived from an EMBL/GenBank/DDBJ whole genome shotgun (WGS) entry which is preliminary data.</text>
</comment>
<evidence type="ECO:0000313" key="2">
    <source>
        <dbReference type="EMBL" id="HGQ86123.1"/>
    </source>
</evidence>
<dbReference type="Gene3D" id="1.10.10.10">
    <property type="entry name" value="Winged helix-like DNA-binding domain superfamily/Winged helix DNA-binding domain"/>
    <property type="match status" value="1"/>
</dbReference>
<dbReference type="AlphaFoldDB" id="A0A7C4NV86"/>
<dbReference type="InterPro" id="IPR014793">
    <property type="entry name" value="DsrD"/>
</dbReference>
<dbReference type="InterPro" id="IPR036388">
    <property type="entry name" value="WH-like_DNA-bd_sf"/>
</dbReference>
<proteinExistence type="predicted"/>
<protein>
    <submittedName>
        <fullName evidence="2">Sulfite reductase</fullName>
    </submittedName>
</protein>
<dbReference type="Pfam" id="PF08679">
    <property type="entry name" value="DsrD"/>
    <property type="match status" value="1"/>
</dbReference>